<dbReference type="PATRIC" id="fig|754093.4.peg.5948"/>
<protein>
    <submittedName>
        <fullName evidence="1">Uncharacterized protein</fullName>
    </submittedName>
</protein>
<sequence length="34" mass="4019">MRQVKIKIALINPGYREKLGVKKRIISRRKQIIA</sequence>
<dbReference type="AlphaFoldDB" id="A0A0A7A3X2"/>
<proteinExistence type="predicted"/>
<dbReference type="HOGENOM" id="CLU_3376019_0_0_6"/>
<dbReference type="KEGG" id="sdz:Asd1617_06085"/>
<name>A0A0A7A3X2_SHIDY</name>
<evidence type="ECO:0000313" key="1">
    <source>
        <dbReference type="EMBL" id="AHA68912.1"/>
    </source>
</evidence>
<gene>
    <name evidence="1" type="ORF">Asd1617_06085</name>
</gene>
<accession>A0A0A7A3X2</accession>
<evidence type="ECO:0000313" key="2">
    <source>
        <dbReference type="Proteomes" id="UP000031647"/>
    </source>
</evidence>
<dbReference type="EMBL" id="CP006736">
    <property type="protein sequence ID" value="AHA68912.1"/>
    <property type="molecule type" value="Genomic_DNA"/>
</dbReference>
<dbReference type="Proteomes" id="UP000031647">
    <property type="component" value="Chromosome"/>
</dbReference>
<reference evidence="1 2" key="1">
    <citation type="submission" date="2013-09" db="EMBL/GenBank/DDBJ databases">
        <title>Comparative genomics of Sd1617 to representative strains in evaluating its pathogenesis.</title>
        <authorList>
            <person name="Aksomboon Vongsawan A."/>
            <person name="Kapatral V."/>
            <person name="Vaisvil B."/>
            <person name="Serichantalergs O."/>
            <person name="Hale T.L."/>
            <person name="Mason C.J."/>
        </authorList>
    </citation>
    <scope>NUCLEOTIDE SEQUENCE [LARGE SCALE GENOMIC DNA]</scope>
    <source>
        <strain evidence="1 2">1617</strain>
    </source>
</reference>
<organism evidence="1 2">
    <name type="scientific">Shigella dysenteriae 1617</name>
    <dbReference type="NCBI Taxonomy" id="754093"/>
    <lineage>
        <taxon>Bacteria</taxon>
        <taxon>Pseudomonadati</taxon>
        <taxon>Pseudomonadota</taxon>
        <taxon>Gammaproteobacteria</taxon>
        <taxon>Enterobacterales</taxon>
        <taxon>Enterobacteriaceae</taxon>
        <taxon>Shigella</taxon>
    </lineage>
</organism>